<gene>
    <name evidence="2" type="ORF">SAMN04489750_1847</name>
</gene>
<name>A0A2Y8ZRK0_9MICO</name>
<dbReference type="RefSeq" id="WP_109685188.1">
    <property type="nucleotide sequence ID" value="NZ_QGDN01000001.1"/>
</dbReference>
<evidence type="ECO:0000313" key="3">
    <source>
        <dbReference type="Proteomes" id="UP000250028"/>
    </source>
</evidence>
<accession>A0A2Y8ZRK0</accession>
<reference evidence="3" key="1">
    <citation type="submission" date="2016-10" db="EMBL/GenBank/DDBJ databases">
        <authorList>
            <person name="Varghese N."/>
            <person name="Submissions S."/>
        </authorList>
    </citation>
    <scope>NUCLEOTIDE SEQUENCE [LARGE SCALE GENOMIC DNA]</scope>
    <source>
        <strain evidence="3">DSM 22951</strain>
    </source>
</reference>
<feature type="region of interest" description="Disordered" evidence="1">
    <location>
        <begin position="96"/>
        <end position="187"/>
    </location>
</feature>
<organism evidence="2 3">
    <name type="scientific">Branchiibius hedensis</name>
    <dbReference type="NCBI Taxonomy" id="672460"/>
    <lineage>
        <taxon>Bacteria</taxon>
        <taxon>Bacillati</taxon>
        <taxon>Actinomycetota</taxon>
        <taxon>Actinomycetes</taxon>
        <taxon>Micrococcales</taxon>
        <taxon>Dermacoccaceae</taxon>
        <taxon>Branchiibius</taxon>
    </lineage>
</organism>
<dbReference type="Proteomes" id="UP000250028">
    <property type="component" value="Unassembled WGS sequence"/>
</dbReference>
<proteinExistence type="predicted"/>
<feature type="compositionally biased region" description="Acidic residues" evidence="1">
    <location>
        <begin position="144"/>
        <end position="159"/>
    </location>
</feature>
<sequence length="187" mass="19779">MSTLSDPSVDLFDAIETVPFKTGRVVVAITEGDLDLATRLIESGLLTCDVDEFDALHIASRFDFATGTAVASVLRGERESALLGIALMREVGSAPVKAASKPKAARKPRPAKAQQPVAELAETTPAQQAEPAANPVDAFLSTDPDPEPEILPDEPEPAPEPEPVVPFEPEPALVGAMPVPDFDLDNF</sequence>
<protein>
    <submittedName>
        <fullName evidence="2">Uncharacterized protein</fullName>
    </submittedName>
</protein>
<feature type="compositionally biased region" description="Pro residues" evidence="1">
    <location>
        <begin position="160"/>
        <end position="169"/>
    </location>
</feature>
<dbReference type="AlphaFoldDB" id="A0A2Y8ZRK0"/>
<evidence type="ECO:0000313" key="2">
    <source>
        <dbReference type="EMBL" id="SSA34524.1"/>
    </source>
</evidence>
<dbReference type="EMBL" id="UESZ01000001">
    <property type="protein sequence ID" value="SSA34524.1"/>
    <property type="molecule type" value="Genomic_DNA"/>
</dbReference>
<keyword evidence="3" id="KW-1185">Reference proteome</keyword>
<evidence type="ECO:0000256" key="1">
    <source>
        <dbReference type="SAM" id="MobiDB-lite"/>
    </source>
</evidence>